<evidence type="ECO:0000259" key="9">
    <source>
        <dbReference type="PROSITE" id="PS50109"/>
    </source>
</evidence>
<dbReference type="InterPro" id="IPR050736">
    <property type="entry name" value="Sensor_HK_Regulatory"/>
</dbReference>
<dbReference type="Pfam" id="PF00512">
    <property type="entry name" value="HisKA"/>
    <property type="match status" value="1"/>
</dbReference>
<evidence type="ECO:0000256" key="4">
    <source>
        <dbReference type="ARBA" id="ARBA00022553"/>
    </source>
</evidence>
<feature type="domain" description="Histidine kinase" evidence="9">
    <location>
        <begin position="240"/>
        <end position="463"/>
    </location>
</feature>
<dbReference type="SUPFAM" id="SSF47384">
    <property type="entry name" value="Homodimeric domain of signal transducing histidine kinase"/>
    <property type="match status" value="1"/>
</dbReference>
<dbReference type="CDD" id="cd00075">
    <property type="entry name" value="HATPase"/>
    <property type="match status" value="1"/>
</dbReference>
<dbReference type="PROSITE" id="PS50109">
    <property type="entry name" value="HIS_KIN"/>
    <property type="match status" value="1"/>
</dbReference>
<keyword evidence="8" id="KW-0812">Transmembrane</keyword>
<comment type="caution">
    <text evidence="10">The sequence shown here is derived from an EMBL/GenBank/DDBJ whole genome shotgun (WGS) entry which is preliminary data.</text>
</comment>
<dbReference type="EMBL" id="JAZGJQ010000002">
    <property type="protein sequence ID" value="MEE6146885.1"/>
    <property type="molecule type" value="Genomic_DNA"/>
</dbReference>
<dbReference type="RefSeq" id="WP_330957652.1">
    <property type="nucleotide sequence ID" value="NZ_JAZGJQ010000002.1"/>
</dbReference>
<dbReference type="Gene3D" id="1.10.287.130">
    <property type="match status" value="1"/>
</dbReference>
<keyword evidence="7" id="KW-0902">Two-component regulatory system</keyword>
<dbReference type="InterPro" id="IPR003594">
    <property type="entry name" value="HATPase_dom"/>
</dbReference>
<accession>A0ABU7R8G4</accession>
<keyword evidence="8" id="KW-0472">Membrane</keyword>
<proteinExistence type="predicted"/>
<dbReference type="InterPro" id="IPR004358">
    <property type="entry name" value="Sig_transdc_His_kin-like_C"/>
</dbReference>
<dbReference type="PANTHER" id="PTHR43711:SF26">
    <property type="entry name" value="SENSOR HISTIDINE KINASE RCSC"/>
    <property type="match status" value="1"/>
</dbReference>
<dbReference type="Proteomes" id="UP001332931">
    <property type="component" value="Unassembled WGS sequence"/>
</dbReference>
<protein>
    <recommendedName>
        <fullName evidence="3">histidine kinase</fullName>
        <ecNumber evidence="3">2.7.13.3</ecNumber>
    </recommendedName>
</protein>
<dbReference type="InterPro" id="IPR036097">
    <property type="entry name" value="HisK_dim/P_sf"/>
</dbReference>
<evidence type="ECO:0000313" key="10">
    <source>
        <dbReference type="EMBL" id="MEE6146885.1"/>
    </source>
</evidence>
<dbReference type="CDD" id="cd00082">
    <property type="entry name" value="HisKA"/>
    <property type="match status" value="1"/>
</dbReference>
<evidence type="ECO:0000313" key="11">
    <source>
        <dbReference type="Proteomes" id="UP001332931"/>
    </source>
</evidence>
<gene>
    <name evidence="10" type="ORF">VXJ25_02565</name>
</gene>
<name>A0ABU7R8G4_9ACTN</name>
<keyword evidence="6" id="KW-0418">Kinase</keyword>
<evidence type="ECO:0000256" key="7">
    <source>
        <dbReference type="ARBA" id="ARBA00023012"/>
    </source>
</evidence>
<keyword evidence="10" id="KW-0547">Nucleotide-binding</keyword>
<keyword evidence="8" id="KW-1133">Transmembrane helix</keyword>
<evidence type="ECO:0000256" key="1">
    <source>
        <dbReference type="ARBA" id="ARBA00000085"/>
    </source>
</evidence>
<feature type="transmembrane region" description="Helical" evidence="8">
    <location>
        <begin position="12"/>
        <end position="36"/>
    </location>
</feature>
<organism evidence="10 11">
    <name type="scientific">Olsenella absiana</name>
    <dbReference type="NCBI Taxonomy" id="3115222"/>
    <lineage>
        <taxon>Bacteria</taxon>
        <taxon>Bacillati</taxon>
        <taxon>Actinomycetota</taxon>
        <taxon>Coriobacteriia</taxon>
        <taxon>Coriobacteriales</taxon>
        <taxon>Atopobiaceae</taxon>
        <taxon>Olsenella</taxon>
    </lineage>
</organism>
<reference evidence="10 11" key="1">
    <citation type="submission" date="2024-01" db="EMBL/GenBank/DDBJ databases">
        <title>Description of Olsenella sp. nov., isolated from pig feces.</title>
        <authorList>
            <person name="Chang Y.-H."/>
        </authorList>
    </citation>
    <scope>NUCLEOTIDE SEQUENCE [LARGE SCALE GENOMIC DNA]</scope>
    <source>
        <strain evidence="10 11">YH-ols2223</strain>
    </source>
</reference>
<evidence type="ECO:0000256" key="8">
    <source>
        <dbReference type="SAM" id="Phobius"/>
    </source>
</evidence>
<dbReference type="InterPro" id="IPR005467">
    <property type="entry name" value="His_kinase_dom"/>
</dbReference>
<evidence type="ECO:0000256" key="3">
    <source>
        <dbReference type="ARBA" id="ARBA00012438"/>
    </source>
</evidence>
<evidence type="ECO:0000256" key="2">
    <source>
        <dbReference type="ARBA" id="ARBA00004236"/>
    </source>
</evidence>
<dbReference type="PANTHER" id="PTHR43711">
    <property type="entry name" value="TWO-COMPONENT HISTIDINE KINASE"/>
    <property type="match status" value="1"/>
</dbReference>
<comment type="subcellular location">
    <subcellularLocation>
        <location evidence="2">Cell membrane</location>
    </subcellularLocation>
</comment>
<dbReference type="Pfam" id="PF02518">
    <property type="entry name" value="HATPase_c"/>
    <property type="match status" value="1"/>
</dbReference>
<evidence type="ECO:0000256" key="6">
    <source>
        <dbReference type="ARBA" id="ARBA00022777"/>
    </source>
</evidence>
<keyword evidence="4" id="KW-0597">Phosphoprotein</keyword>
<dbReference type="InterPro" id="IPR003661">
    <property type="entry name" value="HisK_dim/P_dom"/>
</dbReference>
<dbReference type="EC" id="2.7.13.3" evidence="3"/>
<sequence>MPPERPKSLQKRIFRGLSVIGVLAGVLVTVALTVAFREMVLHDEHARLRYDCLAVATQLDGTDDKVATLAQMNLSDNRATLIAADGSVLYDSEADSATLESHAGRPEFEEALRDGSGSAERRSESVGVVSIYEAIRLDDGSVIRLSEDTAATFALLRDSLEWGLLVLVALVVASWFVSRRMAEGLVRPILQIDPNEPDAQAPYRELEPLVARLKAQQGQLEEQMEQLRNDDAIRREFTANVTHELKTPIASIMGASELMRDGIVRPEDMADFAGRIHGDAQRLSALVSDILTLSKLDESERSRDTVLLGSRQTCDLGLVARDVCDRLAERARRAHVIVYVTAERAEVLGYVGLVDELVGNLVENAIRYNVSGGSVRVGTGVDAGSGRPYVVVSDTGVGIAKEDQEKVFERFYRVHKSRSRANGGTGLGLAIVKHAAKVHGATIALESAPGRGTTVRVEFPVQEGRQASGEAGE</sequence>
<dbReference type="SMART" id="SM00387">
    <property type="entry name" value="HATPase_c"/>
    <property type="match status" value="1"/>
</dbReference>
<keyword evidence="11" id="KW-1185">Reference proteome</keyword>
<keyword evidence="10" id="KW-0067">ATP-binding</keyword>
<dbReference type="PRINTS" id="PR00344">
    <property type="entry name" value="BCTRLSENSOR"/>
</dbReference>
<dbReference type="InterPro" id="IPR036890">
    <property type="entry name" value="HATPase_C_sf"/>
</dbReference>
<evidence type="ECO:0000256" key="5">
    <source>
        <dbReference type="ARBA" id="ARBA00022679"/>
    </source>
</evidence>
<comment type="catalytic activity">
    <reaction evidence="1">
        <text>ATP + protein L-histidine = ADP + protein N-phospho-L-histidine.</text>
        <dbReference type="EC" id="2.7.13.3"/>
    </reaction>
</comment>
<dbReference type="SMART" id="SM00388">
    <property type="entry name" value="HisKA"/>
    <property type="match status" value="1"/>
</dbReference>
<dbReference type="Gene3D" id="3.30.565.10">
    <property type="entry name" value="Histidine kinase-like ATPase, C-terminal domain"/>
    <property type="match status" value="1"/>
</dbReference>
<dbReference type="SUPFAM" id="SSF55874">
    <property type="entry name" value="ATPase domain of HSP90 chaperone/DNA topoisomerase II/histidine kinase"/>
    <property type="match status" value="1"/>
</dbReference>
<keyword evidence="5" id="KW-0808">Transferase</keyword>
<dbReference type="GO" id="GO:0005524">
    <property type="term" value="F:ATP binding"/>
    <property type="evidence" value="ECO:0007669"/>
    <property type="project" value="UniProtKB-KW"/>
</dbReference>